<dbReference type="InterPro" id="IPR043519">
    <property type="entry name" value="NT_sf"/>
</dbReference>
<evidence type="ECO:0000256" key="1">
    <source>
        <dbReference type="ARBA" id="ARBA00023118"/>
    </source>
</evidence>
<comment type="caution">
    <text evidence="2">The sequence shown here is derived from an EMBL/GenBank/DDBJ whole genome shotgun (WGS) entry which is preliminary data.</text>
</comment>
<dbReference type="Pfam" id="PF18144">
    <property type="entry name" value="SMODS"/>
    <property type="match status" value="1"/>
</dbReference>
<name>A0A4Q1HHV6_9BURK</name>
<proteinExistence type="predicted"/>
<evidence type="ECO:0000313" key="3">
    <source>
        <dbReference type="Proteomes" id="UP000290849"/>
    </source>
</evidence>
<gene>
    <name evidence="2" type="ORF">C7R54_14495</name>
</gene>
<dbReference type="CDD" id="cd05400">
    <property type="entry name" value="NT_2-5OAS_ClassI-CCAase"/>
    <property type="match status" value="1"/>
</dbReference>
<keyword evidence="1" id="KW-0051">Antiviral defense</keyword>
<organism evidence="2 3">
    <name type="scientific">Achromobacter aloeverae</name>
    <dbReference type="NCBI Taxonomy" id="1750518"/>
    <lineage>
        <taxon>Bacteria</taxon>
        <taxon>Pseudomonadati</taxon>
        <taxon>Pseudomonadota</taxon>
        <taxon>Betaproteobacteria</taxon>
        <taxon>Burkholderiales</taxon>
        <taxon>Alcaligenaceae</taxon>
        <taxon>Achromobacter</taxon>
    </lineage>
</organism>
<evidence type="ECO:0000313" key="2">
    <source>
        <dbReference type="EMBL" id="RXN87802.1"/>
    </source>
</evidence>
<accession>A0A4Q1HHV6</accession>
<dbReference type="Proteomes" id="UP000290849">
    <property type="component" value="Unassembled WGS sequence"/>
</dbReference>
<dbReference type="EMBL" id="PYAL01000004">
    <property type="protein sequence ID" value="RXN87802.1"/>
    <property type="molecule type" value="Genomic_DNA"/>
</dbReference>
<dbReference type="SUPFAM" id="SSF81301">
    <property type="entry name" value="Nucleotidyltransferase"/>
    <property type="match status" value="1"/>
</dbReference>
<keyword evidence="2" id="KW-0808">Transferase</keyword>
<keyword evidence="3" id="KW-1185">Reference proteome</keyword>
<protein>
    <submittedName>
        <fullName evidence="2">Nucleotidyltransferase</fullName>
    </submittedName>
</protein>
<dbReference type="InterPro" id="IPR006116">
    <property type="entry name" value="NT_2-5OAS_ClassI-CCAase"/>
</dbReference>
<sequence length="279" mass="31939">MLTDAQVTDGMTKFKGVVACLNAAYYGTNSETDNAFYIGSWAKKTRIRPPRDVDLYFVLPVEVYHRFETYSGNKQSALLQEVKAKLLASYPTSNIKGDGPVVLAGFWTFNVEVVPAFPLTEDRAYWVPSTKNGGSYLKTKPLHEVDAIEAADQRNNSNVRRLVRMLKCWQANCSVPLRSFYLELLATEFIDQWAYKSMSYFYYDWMCRDFFAWLISKANSYVLAPGTFEIMWIGDSWKSQAETASMRAHKACEYEKTNKEGEAGDEWQKIFGADVPKWV</sequence>
<dbReference type="GO" id="GO:0051607">
    <property type="term" value="P:defense response to virus"/>
    <property type="evidence" value="ECO:0007669"/>
    <property type="project" value="UniProtKB-KW"/>
</dbReference>
<dbReference type="AlphaFoldDB" id="A0A4Q1HHV6"/>
<dbReference type="Gene3D" id="3.30.460.10">
    <property type="entry name" value="Beta Polymerase, domain 2"/>
    <property type="match status" value="1"/>
</dbReference>
<reference evidence="2 3" key="1">
    <citation type="journal article" date="2017" name="Int. J. Syst. Evol. Microbiol.">
        <title>Achromobacter aloeverae sp. nov., isolated from the root of Aloe vera (L.) Burm.f.</title>
        <authorList>
            <person name="Kuncharoen N."/>
            <person name="Muramatsu Y."/>
            <person name="Shibata C."/>
            <person name="Kamakura Y."/>
            <person name="Nakagawa Y."/>
            <person name="Tanasupawat S."/>
        </authorList>
    </citation>
    <scope>NUCLEOTIDE SEQUENCE [LARGE SCALE GENOMIC DNA]</scope>
    <source>
        <strain evidence="2 3">AVA-1</strain>
    </source>
</reference>
<dbReference type="GO" id="GO:0016779">
    <property type="term" value="F:nucleotidyltransferase activity"/>
    <property type="evidence" value="ECO:0007669"/>
    <property type="project" value="InterPro"/>
</dbReference>